<keyword evidence="1" id="KW-0812">Transmembrane</keyword>
<accession>A0AA37UUM5</accession>
<feature type="chain" id="PRO_5041340033" description="Beta-lactamase-related domain-containing protein" evidence="2">
    <location>
        <begin position="32"/>
        <end position="655"/>
    </location>
</feature>
<comment type="caution">
    <text evidence="4">The sequence shown here is derived from an EMBL/GenBank/DDBJ whole genome shotgun (WGS) entry which is preliminary data.</text>
</comment>
<sequence>MLLIRVRPLRALATVLAAILLSGAAMSSAAAAPIAERGAPELSTADVDGWLDGLLPAALEREGIVGATVSVVADGAVVTERGYGFADQGAEPTEVDPQRTLFRIGSISKLVTATTVLQLVEDGALDLNAPVQQYLDFALRTRFEWPITLRHLLSHTAGFEDKVAGVIGDPQADPPSLRDAVTLDPPEQIFEPGTVPAYSNYSNGLAAYIVERVSGRPYADYVQEEVFDAAGMSTATSAQPLPEDRRTSMSKGYVHSGSAEVPFEINSPAPAGAIAATASDMSAFMLAQLSEDGELLEPASLQLMRSPALGARELGGLADGPRMALGYFEADRNGHRILSHGGDLTAFHAQLDLYPDDDAGIFISLNSTGLRGDATTAIRDALSHGFADRYFPPTDDDAVQPTASAAAHADAVVGSYQVSRRGESTFLRLFFALSAVDVSRSTGDAITISALTDTSGAPVDLVEVEPWVWQEVDGPRRVAIDQQDGAVQAIGLNPAFTLQPMPATRQALPVIAALSLGVLLITAVSLPIGAALRRWYGRPRVSAVTERRLILLRAASLLALIAAGALWSVAAAALLSDSPPPSDLVFRSAQILTAIAALGVVPALLLLVHRARRPRQDGRARQVVTVVSAALVALAFSGLAYVAVVGGLLAPSITY</sequence>
<dbReference type="InterPro" id="IPR012338">
    <property type="entry name" value="Beta-lactam/transpept-like"/>
</dbReference>
<keyword evidence="2" id="KW-0732">Signal</keyword>
<dbReference type="PANTHER" id="PTHR46825">
    <property type="entry name" value="D-ALANYL-D-ALANINE-CARBOXYPEPTIDASE/ENDOPEPTIDASE AMPH"/>
    <property type="match status" value="1"/>
</dbReference>
<evidence type="ECO:0000256" key="2">
    <source>
        <dbReference type="SAM" id="SignalP"/>
    </source>
</evidence>
<keyword evidence="5" id="KW-1185">Reference proteome</keyword>
<feature type="domain" description="Beta-lactamase-related" evidence="3">
    <location>
        <begin position="53"/>
        <end position="378"/>
    </location>
</feature>
<evidence type="ECO:0000313" key="4">
    <source>
        <dbReference type="EMBL" id="GMA28837.1"/>
    </source>
</evidence>
<protein>
    <recommendedName>
        <fullName evidence="3">Beta-lactamase-related domain-containing protein</fullName>
    </recommendedName>
</protein>
<evidence type="ECO:0000313" key="5">
    <source>
        <dbReference type="Proteomes" id="UP001157160"/>
    </source>
</evidence>
<dbReference type="PANTHER" id="PTHR46825:SF9">
    <property type="entry name" value="BETA-LACTAMASE-RELATED DOMAIN-CONTAINING PROTEIN"/>
    <property type="match status" value="1"/>
</dbReference>
<dbReference type="Pfam" id="PF00144">
    <property type="entry name" value="Beta-lactamase"/>
    <property type="match status" value="1"/>
</dbReference>
<dbReference type="EMBL" id="BSUL01000001">
    <property type="protein sequence ID" value="GMA28837.1"/>
    <property type="molecule type" value="Genomic_DNA"/>
</dbReference>
<feature type="transmembrane region" description="Helical" evidence="1">
    <location>
        <begin position="588"/>
        <end position="608"/>
    </location>
</feature>
<organism evidence="4 5">
    <name type="scientific">Arenivirga flava</name>
    <dbReference type="NCBI Taxonomy" id="1930060"/>
    <lineage>
        <taxon>Bacteria</taxon>
        <taxon>Bacillati</taxon>
        <taxon>Actinomycetota</taxon>
        <taxon>Actinomycetes</taxon>
        <taxon>Micrococcales</taxon>
        <taxon>Microbacteriaceae</taxon>
        <taxon>Arenivirga</taxon>
    </lineage>
</organism>
<dbReference type="SUPFAM" id="SSF56601">
    <property type="entry name" value="beta-lactamase/transpeptidase-like"/>
    <property type="match status" value="1"/>
</dbReference>
<name>A0AA37UUM5_9MICO</name>
<dbReference type="AlphaFoldDB" id="A0AA37UUM5"/>
<feature type="transmembrane region" description="Helical" evidence="1">
    <location>
        <begin position="550"/>
        <end position="576"/>
    </location>
</feature>
<keyword evidence="1" id="KW-0472">Membrane</keyword>
<dbReference type="RefSeq" id="WP_284232392.1">
    <property type="nucleotide sequence ID" value="NZ_BSUL01000001.1"/>
</dbReference>
<reference evidence="4 5" key="1">
    <citation type="journal article" date="2014" name="Int. J. Syst. Evol. Microbiol.">
        <title>Complete genome sequence of Corynebacterium casei LMG S-19264T (=DSM 44701T), isolated from a smear-ripened cheese.</title>
        <authorList>
            <consortium name="US DOE Joint Genome Institute (JGI-PGF)"/>
            <person name="Walter F."/>
            <person name="Albersmeier A."/>
            <person name="Kalinowski J."/>
            <person name="Ruckert C."/>
        </authorList>
    </citation>
    <scope>NUCLEOTIDE SEQUENCE [LARGE SCALE GENOMIC DNA]</scope>
    <source>
        <strain evidence="4 5">NBRC 112289</strain>
    </source>
</reference>
<feature type="transmembrane region" description="Helical" evidence="1">
    <location>
        <begin position="507"/>
        <end position="529"/>
    </location>
</feature>
<evidence type="ECO:0000259" key="3">
    <source>
        <dbReference type="Pfam" id="PF00144"/>
    </source>
</evidence>
<feature type="transmembrane region" description="Helical" evidence="1">
    <location>
        <begin position="629"/>
        <end position="650"/>
    </location>
</feature>
<dbReference type="Proteomes" id="UP001157160">
    <property type="component" value="Unassembled WGS sequence"/>
</dbReference>
<dbReference type="InterPro" id="IPR001466">
    <property type="entry name" value="Beta-lactam-related"/>
</dbReference>
<feature type="signal peptide" evidence="2">
    <location>
        <begin position="1"/>
        <end position="31"/>
    </location>
</feature>
<proteinExistence type="predicted"/>
<dbReference type="InterPro" id="IPR050491">
    <property type="entry name" value="AmpC-like"/>
</dbReference>
<evidence type="ECO:0000256" key="1">
    <source>
        <dbReference type="SAM" id="Phobius"/>
    </source>
</evidence>
<gene>
    <name evidence="4" type="ORF">GCM10025874_20900</name>
</gene>
<dbReference type="Gene3D" id="3.40.710.10">
    <property type="entry name" value="DD-peptidase/beta-lactamase superfamily"/>
    <property type="match status" value="1"/>
</dbReference>
<keyword evidence="1" id="KW-1133">Transmembrane helix</keyword>